<gene>
    <name evidence="1" type="ORF">UDIV_4340</name>
</gene>
<dbReference type="AlphaFoldDB" id="A0A084EYF6"/>
<sequence>MNKRPLTENEKKHIKKYFDDILLKVKEAKEHKDYSYAYDLLSLEFKNPLIDIPTLERFQSEANEIIREAEMEWIEQNEAKFTKNDYYNQIYNLKTNSLSIHWLEFYIYKFVNEFNEVDIAFLESLFKNKVIKPSDKLQAFDLLVVNNIDIEVEYYNSFFNKSMKLKPNQEFENFYQVWEQVGINNIGIAFEQYYYEHIKDQEIYNLLTHLSAFCTNTYFPFNSSISSDQLFKLIDTFTKSILENKKLKWDHVLNEQEKEFVSVLELAMIADQEEYLDDEEFDEE</sequence>
<dbReference type="InterPro" id="IPR024503">
    <property type="entry name" value="DUF3196"/>
</dbReference>
<proteinExistence type="predicted"/>
<protein>
    <recommendedName>
        <fullName evidence="3">DUF3196 domain-containing protein</fullName>
    </recommendedName>
</protein>
<dbReference type="EMBL" id="JFDP01000053">
    <property type="protein sequence ID" value="KEZ22998.1"/>
    <property type="molecule type" value="Genomic_DNA"/>
</dbReference>
<dbReference type="Proteomes" id="UP000028537">
    <property type="component" value="Unassembled WGS sequence"/>
</dbReference>
<evidence type="ECO:0000313" key="1">
    <source>
        <dbReference type="EMBL" id="KEZ22998.1"/>
    </source>
</evidence>
<reference evidence="1 2" key="1">
    <citation type="submission" date="2014-02" db="EMBL/GenBank/DDBJ databases">
        <title>Genome sequence of Ureaplasma diversum strain 246.</title>
        <authorList>
            <person name="Sirand-Pugnet P."/>
            <person name="Breton M."/>
            <person name="Dordet-Frisoni E."/>
            <person name="Baranowski E."/>
            <person name="Barre A."/>
            <person name="Couture C."/>
            <person name="Dupuy V."/>
            <person name="Gaurivaud P."/>
            <person name="Jacob D."/>
            <person name="Lemaitre C."/>
            <person name="Manso-Silvan L."/>
            <person name="Nikolski M."/>
            <person name="Nouvel L.-X."/>
            <person name="Poumarat F."/>
            <person name="Tardy F."/>
            <person name="Thebault P."/>
            <person name="Theil S."/>
            <person name="Citti C."/>
            <person name="Thiaucourt F."/>
            <person name="Blanchard A."/>
        </authorList>
    </citation>
    <scope>NUCLEOTIDE SEQUENCE [LARGE SCALE GENOMIC DNA]</scope>
    <source>
        <strain evidence="1 2">NCTC 246</strain>
    </source>
</reference>
<dbReference type="RefSeq" id="WP_038102870.1">
    <property type="nucleotide sequence ID" value="NZ_JFDP01000053.1"/>
</dbReference>
<dbReference type="eggNOG" id="ENOG502ZGNK">
    <property type="taxonomic scope" value="Bacteria"/>
</dbReference>
<keyword evidence="2" id="KW-1185">Reference proteome</keyword>
<evidence type="ECO:0008006" key="3">
    <source>
        <dbReference type="Google" id="ProtNLM"/>
    </source>
</evidence>
<dbReference type="Pfam" id="PF11428">
    <property type="entry name" value="DUF3196"/>
    <property type="match status" value="1"/>
</dbReference>
<dbReference type="OrthoDB" id="404079at2"/>
<organism evidence="1 2">
    <name type="scientific">Ureaplasma diversum NCTC 246</name>
    <dbReference type="NCBI Taxonomy" id="1188241"/>
    <lineage>
        <taxon>Bacteria</taxon>
        <taxon>Bacillati</taxon>
        <taxon>Mycoplasmatota</taxon>
        <taxon>Mycoplasmoidales</taxon>
        <taxon>Mycoplasmoidaceae</taxon>
        <taxon>Ureaplasma</taxon>
    </lineage>
</organism>
<name>A0A084EYF6_9BACT</name>
<dbReference type="SUPFAM" id="SSF116965">
    <property type="entry name" value="Hypothetical protein MPN330"/>
    <property type="match status" value="1"/>
</dbReference>
<evidence type="ECO:0000313" key="2">
    <source>
        <dbReference type="Proteomes" id="UP000028537"/>
    </source>
</evidence>
<accession>A0A084EYF6</accession>
<comment type="caution">
    <text evidence="1">The sequence shown here is derived from an EMBL/GenBank/DDBJ whole genome shotgun (WGS) entry which is preliminary data.</text>
</comment>